<accession>A0A316YDV6</accession>
<evidence type="ECO:0000256" key="1">
    <source>
        <dbReference type="SAM" id="MobiDB-lite"/>
    </source>
</evidence>
<name>A0A316YDV6_9BASI</name>
<feature type="compositionally biased region" description="Basic and acidic residues" evidence="1">
    <location>
        <begin position="19"/>
        <end position="30"/>
    </location>
</feature>
<gene>
    <name evidence="2" type="ORF">FA10DRAFT_289435</name>
</gene>
<keyword evidence="3" id="KW-1185">Reference proteome</keyword>
<organism evidence="2 3">
    <name type="scientific">Acaromyces ingoldii</name>
    <dbReference type="NCBI Taxonomy" id="215250"/>
    <lineage>
        <taxon>Eukaryota</taxon>
        <taxon>Fungi</taxon>
        <taxon>Dikarya</taxon>
        <taxon>Basidiomycota</taxon>
        <taxon>Ustilaginomycotina</taxon>
        <taxon>Exobasidiomycetes</taxon>
        <taxon>Exobasidiales</taxon>
        <taxon>Cryptobasidiaceae</taxon>
        <taxon>Acaromyces</taxon>
    </lineage>
</organism>
<dbReference type="Proteomes" id="UP000245768">
    <property type="component" value="Unassembled WGS sequence"/>
</dbReference>
<evidence type="ECO:0000313" key="3">
    <source>
        <dbReference type="Proteomes" id="UP000245768"/>
    </source>
</evidence>
<dbReference type="AlphaFoldDB" id="A0A316YDV6"/>
<dbReference type="GeneID" id="37046209"/>
<dbReference type="EMBL" id="KZ819642">
    <property type="protein sequence ID" value="PWN86848.1"/>
    <property type="molecule type" value="Genomic_DNA"/>
</dbReference>
<proteinExistence type="predicted"/>
<evidence type="ECO:0000313" key="2">
    <source>
        <dbReference type="EMBL" id="PWN86848.1"/>
    </source>
</evidence>
<feature type="compositionally biased region" description="Acidic residues" evidence="1">
    <location>
        <begin position="31"/>
        <end position="44"/>
    </location>
</feature>
<protein>
    <submittedName>
        <fullName evidence="2">Uncharacterized protein</fullName>
    </submittedName>
</protein>
<reference evidence="2 3" key="1">
    <citation type="journal article" date="2018" name="Mol. Biol. Evol.">
        <title>Broad Genomic Sampling Reveals a Smut Pathogenic Ancestry of the Fungal Clade Ustilaginomycotina.</title>
        <authorList>
            <person name="Kijpornyongpan T."/>
            <person name="Mondo S.J."/>
            <person name="Barry K."/>
            <person name="Sandor L."/>
            <person name="Lee J."/>
            <person name="Lipzen A."/>
            <person name="Pangilinan J."/>
            <person name="LaButti K."/>
            <person name="Hainaut M."/>
            <person name="Henrissat B."/>
            <person name="Grigoriev I.V."/>
            <person name="Spatafora J.W."/>
            <person name="Aime M.C."/>
        </authorList>
    </citation>
    <scope>NUCLEOTIDE SEQUENCE [LARGE SCALE GENOMIC DNA]</scope>
    <source>
        <strain evidence="2 3">MCA 4198</strain>
    </source>
</reference>
<feature type="region of interest" description="Disordered" evidence="1">
    <location>
        <begin position="1"/>
        <end position="48"/>
    </location>
</feature>
<sequence>MPGPVDPAADIEPSVASLRRRETAEPHTFFEEDVDNDTDTDDEPSTPRMSAAALYSAYNDPTLPASERESAFVLLFTRDGWQAELNEDEIRRTMAIAHALDDIVLEEEVRLATEAAHGEGRVRRAPVNYPLAFVWAHILVRKGEMSTSARDGDAEGPMFWILEELKVDARLTRQTWATWSATIQRLLVPHPRAIGILLRDIHSGHPDYAETLDLQLGTLITPTVGLELQSVVQAVRERSEKGSDLWQALAEHCQGAQTETIVSLRQRFNEVRQRFYEARQRQEDGTLDHNADRFRELLYECSILLYQIQNLEQIAQFRDRLGMR</sequence>
<dbReference type="RefSeq" id="XP_025374046.1">
    <property type="nucleotide sequence ID" value="XM_025524293.1"/>
</dbReference>
<dbReference type="InParanoid" id="A0A316YDV6"/>